<reference evidence="1 2" key="1">
    <citation type="journal article" date="2023" name="Life. Sci Alliance">
        <title>Evolutionary insights into 3D genome organization and epigenetic landscape of Vigna mungo.</title>
        <authorList>
            <person name="Junaid A."/>
            <person name="Singh B."/>
            <person name="Bhatia S."/>
        </authorList>
    </citation>
    <scope>NUCLEOTIDE SEQUENCE [LARGE SCALE GENOMIC DNA]</scope>
    <source>
        <strain evidence="1">Urdbean</strain>
    </source>
</reference>
<dbReference type="EMBL" id="CP144694">
    <property type="protein sequence ID" value="WVZ03223.1"/>
    <property type="molecule type" value="Genomic_DNA"/>
</dbReference>
<evidence type="ECO:0000313" key="1">
    <source>
        <dbReference type="EMBL" id="WVZ03223.1"/>
    </source>
</evidence>
<keyword evidence="2" id="KW-1185">Reference proteome</keyword>
<gene>
    <name evidence="1" type="ORF">V8G54_024029</name>
</gene>
<proteinExistence type="predicted"/>
<evidence type="ECO:0000313" key="2">
    <source>
        <dbReference type="Proteomes" id="UP001374535"/>
    </source>
</evidence>
<organism evidence="1 2">
    <name type="scientific">Vigna mungo</name>
    <name type="common">Black gram</name>
    <name type="synonym">Phaseolus mungo</name>
    <dbReference type="NCBI Taxonomy" id="3915"/>
    <lineage>
        <taxon>Eukaryota</taxon>
        <taxon>Viridiplantae</taxon>
        <taxon>Streptophyta</taxon>
        <taxon>Embryophyta</taxon>
        <taxon>Tracheophyta</taxon>
        <taxon>Spermatophyta</taxon>
        <taxon>Magnoliopsida</taxon>
        <taxon>eudicotyledons</taxon>
        <taxon>Gunneridae</taxon>
        <taxon>Pentapetalae</taxon>
        <taxon>rosids</taxon>
        <taxon>fabids</taxon>
        <taxon>Fabales</taxon>
        <taxon>Fabaceae</taxon>
        <taxon>Papilionoideae</taxon>
        <taxon>50 kb inversion clade</taxon>
        <taxon>NPAAA clade</taxon>
        <taxon>indigoferoid/millettioid clade</taxon>
        <taxon>Phaseoleae</taxon>
        <taxon>Vigna</taxon>
    </lineage>
</organism>
<name>A0AAQ3N6J7_VIGMU</name>
<protein>
    <submittedName>
        <fullName evidence="1">Uncharacterized protein</fullName>
    </submittedName>
</protein>
<dbReference type="AlphaFoldDB" id="A0AAQ3N6J7"/>
<sequence>MSIAKRVLASLLDGDKFSEDELDVAGTAFCSEEVETWLSFMCTTSACASANWVCKTSTCCCREDMAPTHPYTGSLTLALASYTIELTASLRWYSGSSCNILLTLLAPKTLCTLANLCGSSAGK</sequence>
<dbReference type="Proteomes" id="UP001374535">
    <property type="component" value="Chromosome 7"/>
</dbReference>
<accession>A0AAQ3N6J7</accession>